<dbReference type="AlphaFoldDB" id="A0A7N5KEQ0"/>
<evidence type="ECO:0000313" key="2">
    <source>
        <dbReference type="Ensembl" id="ENSAMEP00000036997.1"/>
    </source>
</evidence>
<feature type="region of interest" description="Disordered" evidence="1">
    <location>
        <begin position="1"/>
        <end position="126"/>
    </location>
</feature>
<dbReference type="InParanoid" id="A0A7N5KEQ0"/>
<dbReference type="Proteomes" id="UP000008912">
    <property type="component" value="Unassembled WGS sequence"/>
</dbReference>
<sequence length="206" mass="22033">MQPAKSGPHRADSARPARPQQALDPRQRGWAWAPAATAPPTRARAREERVRPTRHASPRPTCRGQRGSWTAATGPRAGGQVAGARPRDPKYPWWDRAGRDAGELPRASAARRGGRGDLALPSAPVHRRRRHFAFHSVSPPPHSAAGFPDVGISRRRLRGGRELGASVRPAASSQRAACGLPPSAGRPLLSVLASVAPRRPRLALPG</sequence>
<proteinExistence type="predicted"/>
<dbReference type="Ensembl" id="ENSAMET00000039822.1">
    <property type="protein sequence ID" value="ENSAMEP00000036997.1"/>
    <property type="gene ID" value="ENSAMEG00000029494.1"/>
</dbReference>
<reference evidence="2" key="2">
    <citation type="submission" date="2025-08" db="UniProtKB">
        <authorList>
            <consortium name="Ensembl"/>
        </authorList>
    </citation>
    <scope>IDENTIFICATION</scope>
</reference>
<feature type="compositionally biased region" description="Low complexity" evidence="1">
    <location>
        <begin position="33"/>
        <end position="42"/>
    </location>
</feature>
<dbReference type="GeneTree" id="ENSGT00900000143690"/>
<name>A0A7N5KEQ0_AILME</name>
<evidence type="ECO:0000256" key="1">
    <source>
        <dbReference type="SAM" id="MobiDB-lite"/>
    </source>
</evidence>
<accession>A0A7N5KEQ0</accession>
<reference evidence="2" key="3">
    <citation type="submission" date="2025-09" db="UniProtKB">
        <authorList>
            <consortium name="Ensembl"/>
        </authorList>
    </citation>
    <scope>IDENTIFICATION</scope>
</reference>
<reference evidence="2 3" key="1">
    <citation type="journal article" date="2010" name="Nature">
        <title>The sequence and de novo assembly of the giant panda genome.</title>
        <authorList>
            <person name="Li R."/>
            <person name="Fan W."/>
            <person name="Tian G."/>
            <person name="Zhu H."/>
            <person name="He L."/>
            <person name="Cai J."/>
            <person name="Huang Q."/>
            <person name="Cai Q."/>
            <person name="Li B."/>
            <person name="Bai Y."/>
            <person name="Zhang Z."/>
            <person name="Zhang Y."/>
            <person name="Wang W."/>
            <person name="Li J."/>
            <person name="Wei F."/>
            <person name="Li H."/>
            <person name="Jian M."/>
            <person name="Li J."/>
            <person name="Zhang Z."/>
            <person name="Nielsen R."/>
            <person name="Li D."/>
            <person name="Gu W."/>
            <person name="Yang Z."/>
            <person name="Xuan Z."/>
            <person name="Ryder O.A."/>
            <person name="Leung F.C."/>
            <person name="Zhou Y."/>
            <person name="Cao J."/>
            <person name="Sun X."/>
            <person name="Fu Y."/>
            <person name="Fang X."/>
            <person name="Guo X."/>
            <person name="Wang B."/>
            <person name="Hou R."/>
            <person name="Shen F."/>
            <person name="Mu B."/>
            <person name="Ni P."/>
            <person name="Lin R."/>
            <person name="Qian W."/>
            <person name="Wang G."/>
            <person name="Yu C."/>
            <person name="Nie W."/>
            <person name="Wang J."/>
            <person name="Wu Z."/>
            <person name="Liang H."/>
            <person name="Min J."/>
            <person name="Wu Q."/>
            <person name="Cheng S."/>
            <person name="Ruan J."/>
            <person name="Wang M."/>
            <person name="Shi Z."/>
            <person name="Wen M."/>
            <person name="Liu B."/>
            <person name="Ren X."/>
            <person name="Zheng H."/>
            <person name="Dong D."/>
            <person name="Cook K."/>
            <person name="Shan G."/>
            <person name="Zhang H."/>
            <person name="Kosiol C."/>
            <person name="Xie X."/>
            <person name="Lu Z."/>
            <person name="Zheng H."/>
            <person name="Li Y."/>
            <person name="Steiner C.C."/>
            <person name="Lam T.T."/>
            <person name="Lin S."/>
            <person name="Zhang Q."/>
            <person name="Li G."/>
            <person name="Tian J."/>
            <person name="Gong T."/>
            <person name="Liu H."/>
            <person name="Zhang D."/>
            <person name="Fang L."/>
            <person name="Ye C."/>
            <person name="Zhang J."/>
            <person name="Hu W."/>
            <person name="Xu A."/>
            <person name="Ren Y."/>
            <person name="Zhang G."/>
            <person name="Bruford M.W."/>
            <person name="Li Q."/>
            <person name="Ma L."/>
            <person name="Guo Y."/>
            <person name="An N."/>
            <person name="Hu Y."/>
            <person name="Zheng Y."/>
            <person name="Shi Y."/>
            <person name="Li Z."/>
            <person name="Liu Q."/>
            <person name="Chen Y."/>
            <person name="Zhao J."/>
            <person name="Qu N."/>
            <person name="Zhao S."/>
            <person name="Tian F."/>
            <person name="Wang X."/>
            <person name="Wang H."/>
            <person name="Xu L."/>
            <person name="Liu X."/>
            <person name="Vinar T."/>
            <person name="Wang Y."/>
            <person name="Lam T.W."/>
            <person name="Yiu S.M."/>
            <person name="Liu S."/>
            <person name="Zhang H."/>
            <person name="Li D."/>
            <person name="Huang Y."/>
            <person name="Wang X."/>
            <person name="Yang G."/>
            <person name="Jiang Z."/>
            <person name="Wang J."/>
            <person name="Qin N."/>
            <person name="Li L."/>
            <person name="Li J."/>
            <person name="Bolund L."/>
            <person name="Kristiansen K."/>
            <person name="Wong G.K."/>
            <person name="Olson M."/>
            <person name="Zhang X."/>
            <person name="Li S."/>
            <person name="Yang H."/>
            <person name="Wang J."/>
            <person name="Wang J."/>
        </authorList>
    </citation>
    <scope>NUCLEOTIDE SEQUENCE [LARGE SCALE GENOMIC DNA]</scope>
</reference>
<organism evidence="2 3">
    <name type="scientific">Ailuropoda melanoleuca</name>
    <name type="common">Giant panda</name>
    <dbReference type="NCBI Taxonomy" id="9646"/>
    <lineage>
        <taxon>Eukaryota</taxon>
        <taxon>Metazoa</taxon>
        <taxon>Chordata</taxon>
        <taxon>Craniata</taxon>
        <taxon>Vertebrata</taxon>
        <taxon>Euteleostomi</taxon>
        <taxon>Mammalia</taxon>
        <taxon>Eutheria</taxon>
        <taxon>Laurasiatheria</taxon>
        <taxon>Carnivora</taxon>
        <taxon>Caniformia</taxon>
        <taxon>Ursidae</taxon>
        <taxon>Ailuropoda</taxon>
    </lineage>
</organism>
<evidence type="ECO:0000313" key="3">
    <source>
        <dbReference type="Proteomes" id="UP000008912"/>
    </source>
</evidence>
<keyword evidence="3" id="KW-1185">Reference proteome</keyword>
<protein>
    <submittedName>
        <fullName evidence="2">Uncharacterized protein</fullName>
    </submittedName>
</protein>